<dbReference type="PATRIC" id="fig|1348663.4.peg.7052"/>
<dbReference type="SMART" id="SM00740">
    <property type="entry name" value="PASTA"/>
    <property type="match status" value="1"/>
</dbReference>
<proteinExistence type="predicted"/>
<dbReference type="HOGENOM" id="CLU_1413503_0_0_11"/>
<dbReference type="CDD" id="cd06577">
    <property type="entry name" value="PASTA_pknB"/>
    <property type="match status" value="1"/>
</dbReference>
<dbReference type="EMBL" id="JNBY01000158">
    <property type="protein sequence ID" value="KDN80941.1"/>
    <property type="molecule type" value="Genomic_DNA"/>
</dbReference>
<evidence type="ECO:0000256" key="2">
    <source>
        <dbReference type="SAM" id="Phobius"/>
    </source>
</evidence>
<name>A0A066YS73_9ACTN</name>
<reference evidence="4 5" key="1">
    <citation type="submission" date="2014-05" db="EMBL/GenBank/DDBJ databases">
        <title>Draft Genome Sequence of Kitasatospora cheerisanensis KCTC 2395.</title>
        <authorList>
            <person name="Nam D.H."/>
        </authorList>
    </citation>
    <scope>NUCLEOTIDE SEQUENCE [LARGE SCALE GENOMIC DNA]</scope>
    <source>
        <strain evidence="4 5">KCTC 2395</strain>
    </source>
</reference>
<dbReference type="AlphaFoldDB" id="A0A066YS73"/>
<gene>
    <name evidence="4" type="ORF">KCH_72940</name>
</gene>
<dbReference type="RefSeq" id="WP_035869742.1">
    <property type="nucleotide sequence ID" value="NZ_KK853997.1"/>
</dbReference>
<keyword evidence="2" id="KW-0812">Transmembrane</keyword>
<dbReference type="eggNOG" id="COG2815">
    <property type="taxonomic scope" value="Bacteria"/>
</dbReference>
<keyword evidence="2" id="KW-1133">Transmembrane helix</keyword>
<dbReference type="Gene3D" id="3.30.10.20">
    <property type="match status" value="1"/>
</dbReference>
<evidence type="ECO:0000313" key="5">
    <source>
        <dbReference type="Proteomes" id="UP000027178"/>
    </source>
</evidence>
<keyword evidence="2" id="KW-0472">Membrane</keyword>
<dbReference type="Pfam" id="PF03793">
    <property type="entry name" value="PASTA"/>
    <property type="match status" value="1"/>
</dbReference>
<feature type="region of interest" description="Disordered" evidence="1">
    <location>
        <begin position="80"/>
        <end position="118"/>
    </location>
</feature>
<comment type="caution">
    <text evidence="4">The sequence shown here is derived from an EMBL/GenBank/DDBJ whole genome shotgun (WGS) entry which is preliminary data.</text>
</comment>
<feature type="region of interest" description="Disordered" evidence="1">
    <location>
        <begin position="160"/>
        <end position="192"/>
    </location>
</feature>
<dbReference type="PROSITE" id="PS51178">
    <property type="entry name" value="PASTA"/>
    <property type="match status" value="1"/>
</dbReference>
<keyword evidence="5" id="KW-1185">Reference proteome</keyword>
<organism evidence="4 5">
    <name type="scientific">Kitasatospora cheerisanensis KCTC 2395</name>
    <dbReference type="NCBI Taxonomy" id="1348663"/>
    <lineage>
        <taxon>Bacteria</taxon>
        <taxon>Bacillati</taxon>
        <taxon>Actinomycetota</taxon>
        <taxon>Actinomycetes</taxon>
        <taxon>Kitasatosporales</taxon>
        <taxon>Streptomycetaceae</taxon>
        <taxon>Kitasatospora</taxon>
    </lineage>
</organism>
<dbReference type="Proteomes" id="UP000027178">
    <property type="component" value="Unassembled WGS sequence"/>
</dbReference>
<sequence>MRNTSSGPAPIEPGLEAELRAAVASFADGPTAPVVDAAAIERVVSRRRTRRALLGTAAACCVLACATVGFFALKPVPPAPGASPSLSPPANGACTPLATGTPRSGSADATPTQKQEQTAGAGIALPDLAGMPVEQAGSLLRGLGLSCTIMRHTDWNAPAGQVISSDPRGGAEPVAPGSSVLLLVSTGKPGRT</sequence>
<feature type="domain" description="PASTA" evidence="3">
    <location>
        <begin position="119"/>
        <end position="186"/>
    </location>
</feature>
<dbReference type="InterPro" id="IPR005543">
    <property type="entry name" value="PASTA_dom"/>
</dbReference>
<feature type="compositionally biased region" description="Polar residues" evidence="1">
    <location>
        <begin position="101"/>
        <end position="118"/>
    </location>
</feature>
<evidence type="ECO:0000313" key="4">
    <source>
        <dbReference type="EMBL" id="KDN80941.1"/>
    </source>
</evidence>
<feature type="transmembrane region" description="Helical" evidence="2">
    <location>
        <begin position="52"/>
        <end position="73"/>
    </location>
</feature>
<accession>A0A066YS73</accession>
<evidence type="ECO:0000256" key="1">
    <source>
        <dbReference type="SAM" id="MobiDB-lite"/>
    </source>
</evidence>
<dbReference type="OrthoDB" id="3869213at2"/>
<evidence type="ECO:0000259" key="3">
    <source>
        <dbReference type="PROSITE" id="PS51178"/>
    </source>
</evidence>
<protein>
    <recommendedName>
        <fullName evidence="3">PASTA domain-containing protein</fullName>
    </recommendedName>
</protein>